<accession>A0A0R0CCZ6</accession>
<proteinExistence type="predicted"/>
<dbReference type="RefSeq" id="WP_057634087.1">
    <property type="nucleotide sequence ID" value="NZ_LDJI01000020.1"/>
</dbReference>
<evidence type="ECO:0008006" key="3">
    <source>
        <dbReference type="Google" id="ProtNLM"/>
    </source>
</evidence>
<dbReference type="OrthoDB" id="5959542at2"/>
<evidence type="ECO:0000313" key="1">
    <source>
        <dbReference type="EMBL" id="KRG63764.1"/>
    </source>
</evidence>
<dbReference type="AlphaFoldDB" id="A0A0R0CCZ6"/>
<gene>
    <name evidence="1" type="ORF">ABB26_11205</name>
</gene>
<keyword evidence="2" id="KW-1185">Reference proteome</keyword>
<protein>
    <recommendedName>
        <fullName evidence="3">Integron gene cassette protein</fullName>
    </recommendedName>
</protein>
<organism evidence="1 2">
    <name type="scientific">Stenotrophomonas humi</name>
    <dbReference type="NCBI Taxonomy" id="405444"/>
    <lineage>
        <taxon>Bacteria</taxon>
        <taxon>Pseudomonadati</taxon>
        <taxon>Pseudomonadota</taxon>
        <taxon>Gammaproteobacteria</taxon>
        <taxon>Lysobacterales</taxon>
        <taxon>Lysobacteraceae</taxon>
        <taxon>Stenotrophomonas</taxon>
    </lineage>
</organism>
<dbReference type="EMBL" id="LDJI01000020">
    <property type="protein sequence ID" value="KRG63764.1"/>
    <property type="molecule type" value="Genomic_DNA"/>
</dbReference>
<evidence type="ECO:0000313" key="2">
    <source>
        <dbReference type="Proteomes" id="UP000050864"/>
    </source>
</evidence>
<reference evidence="1 2" key="1">
    <citation type="submission" date="2015-05" db="EMBL/GenBank/DDBJ databases">
        <title>Genome sequencing and analysis of members of genus Stenotrophomonas.</title>
        <authorList>
            <person name="Patil P.P."/>
            <person name="Midha S."/>
            <person name="Patil P.B."/>
        </authorList>
    </citation>
    <scope>NUCLEOTIDE SEQUENCE [LARGE SCALE GENOMIC DNA]</scope>
    <source>
        <strain evidence="1 2">DSM 18929</strain>
    </source>
</reference>
<dbReference type="PATRIC" id="fig|405444.3.peg.1326"/>
<name>A0A0R0CCZ6_9GAMM</name>
<comment type="caution">
    <text evidence="1">The sequence shown here is derived from an EMBL/GenBank/DDBJ whole genome shotgun (WGS) entry which is preliminary data.</text>
</comment>
<dbReference type="Proteomes" id="UP000050864">
    <property type="component" value="Unassembled WGS sequence"/>
</dbReference>
<sequence>MSYDLIVYLKRNVMPSPEAWRAAIVEAGFPVALDSEFDMDTFSGFLPCPVRGEISGFEYYASNVSSEDVEEMQLAPGTDFSVQFCIGSRPLELVSAIAASSVLAAMTGGSLDDPQTGESVLADSAIGWARHQLAQAEA</sequence>